<organism evidence="1 2">
    <name type="scientific">Kingdonia uniflora</name>
    <dbReference type="NCBI Taxonomy" id="39325"/>
    <lineage>
        <taxon>Eukaryota</taxon>
        <taxon>Viridiplantae</taxon>
        <taxon>Streptophyta</taxon>
        <taxon>Embryophyta</taxon>
        <taxon>Tracheophyta</taxon>
        <taxon>Spermatophyta</taxon>
        <taxon>Magnoliopsida</taxon>
        <taxon>Ranunculales</taxon>
        <taxon>Circaeasteraceae</taxon>
        <taxon>Kingdonia</taxon>
    </lineage>
</organism>
<dbReference type="AlphaFoldDB" id="A0A7J7MDN6"/>
<proteinExistence type="predicted"/>
<comment type="caution">
    <text evidence="1">The sequence shown here is derived from an EMBL/GenBank/DDBJ whole genome shotgun (WGS) entry which is preliminary data.</text>
</comment>
<dbReference type="Proteomes" id="UP000541444">
    <property type="component" value="Unassembled WGS sequence"/>
</dbReference>
<accession>A0A7J7MDN6</accession>
<sequence>MRKSASHYKMYAKRSGKTAYPFNSGCITKQDLELEKLSPSKKSPRIERLPIRPRYL</sequence>
<name>A0A7J7MDN6_9MAGN</name>
<keyword evidence="2" id="KW-1185">Reference proteome</keyword>
<protein>
    <submittedName>
        <fullName evidence="1">Uncharacterized protein</fullName>
    </submittedName>
</protein>
<evidence type="ECO:0000313" key="1">
    <source>
        <dbReference type="EMBL" id="KAF6153023.1"/>
    </source>
</evidence>
<dbReference type="EMBL" id="JACGCM010001588">
    <property type="protein sequence ID" value="KAF6153023.1"/>
    <property type="molecule type" value="Genomic_DNA"/>
</dbReference>
<evidence type="ECO:0000313" key="2">
    <source>
        <dbReference type="Proteomes" id="UP000541444"/>
    </source>
</evidence>
<reference evidence="1 2" key="1">
    <citation type="journal article" date="2020" name="IScience">
        <title>Genome Sequencing of the Endangered Kingdonia uniflora (Circaeasteraceae, Ranunculales) Reveals Potential Mechanisms of Evolutionary Specialization.</title>
        <authorList>
            <person name="Sun Y."/>
            <person name="Deng T."/>
            <person name="Zhang A."/>
            <person name="Moore M.J."/>
            <person name="Landis J.B."/>
            <person name="Lin N."/>
            <person name="Zhang H."/>
            <person name="Zhang X."/>
            <person name="Huang J."/>
            <person name="Zhang X."/>
            <person name="Sun H."/>
            <person name="Wang H."/>
        </authorList>
    </citation>
    <scope>NUCLEOTIDE SEQUENCE [LARGE SCALE GENOMIC DNA]</scope>
    <source>
        <strain evidence="1">TB1705</strain>
        <tissue evidence="1">Leaf</tissue>
    </source>
</reference>
<feature type="non-terminal residue" evidence="1">
    <location>
        <position position="1"/>
    </location>
</feature>
<gene>
    <name evidence="1" type="ORF">GIB67_021628</name>
</gene>